<dbReference type="Proteomes" id="UP000184420">
    <property type="component" value="Unassembled WGS sequence"/>
</dbReference>
<proteinExistence type="predicted"/>
<sequence>MLNPTRIEDYFGMAEGSGDTLYLYMSNSDGAGSYEVVWTIKGSAVVSQFLFISF</sequence>
<reference evidence="1 2" key="1">
    <citation type="submission" date="2016-11" db="EMBL/GenBank/DDBJ databases">
        <authorList>
            <person name="Jaros S."/>
            <person name="Januszkiewicz K."/>
            <person name="Wedrychowicz H."/>
        </authorList>
    </citation>
    <scope>NUCLEOTIDE SEQUENCE [LARGE SCALE GENOMIC DNA]</scope>
    <source>
        <strain evidence="1 2">DSM 27406</strain>
    </source>
</reference>
<organism evidence="1 2">
    <name type="scientific">Chitinophaga jiangningensis</name>
    <dbReference type="NCBI Taxonomy" id="1419482"/>
    <lineage>
        <taxon>Bacteria</taxon>
        <taxon>Pseudomonadati</taxon>
        <taxon>Bacteroidota</taxon>
        <taxon>Chitinophagia</taxon>
        <taxon>Chitinophagales</taxon>
        <taxon>Chitinophagaceae</taxon>
        <taxon>Chitinophaga</taxon>
    </lineage>
</organism>
<dbReference type="EMBL" id="FRBL01000003">
    <property type="protein sequence ID" value="SHL50403.1"/>
    <property type="molecule type" value="Genomic_DNA"/>
</dbReference>
<dbReference type="RefSeq" id="WP_178372111.1">
    <property type="nucleotide sequence ID" value="NZ_FRBL01000003.1"/>
</dbReference>
<protein>
    <submittedName>
        <fullName evidence="1">Uncharacterized protein</fullName>
    </submittedName>
</protein>
<name>A0A1M7B618_9BACT</name>
<keyword evidence="2" id="KW-1185">Reference proteome</keyword>
<dbReference type="AlphaFoldDB" id="A0A1M7B618"/>
<evidence type="ECO:0000313" key="1">
    <source>
        <dbReference type="EMBL" id="SHL50403.1"/>
    </source>
</evidence>
<evidence type="ECO:0000313" key="2">
    <source>
        <dbReference type="Proteomes" id="UP000184420"/>
    </source>
</evidence>
<gene>
    <name evidence="1" type="ORF">SAMN05444266_103540</name>
</gene>
<accession>A0A1M7B618</accession>